<dbReference type="PROSITE" id="PS50977">
    <property type="entry name" value="HTH_TETR_2"/>
    <property type="match status" value="1"/>
</dbReference>
<organism evidence="6 7">
    <name type="scientific">Xanthobacter tagetidis</name>
    <dbReference type="NCBI Taxonomy" id="60216"/>
    <lineage>
        <taxon>Bacteria</taxon>
        <taxon>Pseudomonadati</taxon>
        <taxon>Pseudomonadota</taxon>
        <taxon>Alphaproteobacteria</taxon>
        <taxon>Hyphomicrobiales</taxon>
        <taxon>Xanthobacteraceae</taxon>
        <taxon>Xanthobacter</taxon>
    </lineage>
</organism>
<dbReference type="InterPro" id="IPR001647">
    <property type="entry name" value="HTH_TetR"/>
</dbReference>
<protein>
    <submittedName>
        <fullName evidence="6">TetR/AcrR family transcriptional regulator</fullName>
    </submittedName>
</protein>
<keyword evidence="3" id="KW-0804">Transcription</keyword>
<dbReference type="OrthoDB" id="9808189at2"/>
<sequence length="209" mass="22971">MLTRHRATIRIKKPAVAVPRLAHIAQVTLTLANARGFHSMSLRDLSEGTGLSMGALYAYFSSKEMLLSMILDVVAEVVEEVLGHPPEGLPDARARLAWLIGAHVALTEAMLDWFTFVYMEAKAFPPEARARAVASEARTEALFSAVIEEGRAAGLFRAEDVALAAAFIKPMVQDWYVKRAKYRRRGITPERFAQGLAAFAERALGADVM</sequence>
<dbReference type="PANTHER" id="PTHR30055:SF240">
    <property type="entry name" value="HTH-TYPE TRANSCRIPTIONAL REGULATOR ACRR"/>
    <property type="match status" value="1"/>
</dbReference>
<dbReference type="PRINTS" id="PR00455">
    <property type="entry name" value="HTHTETR"/>
</dbReference>
<dbReference type="GO" id="GO:0003700">
    <property type="term" value="F:DNA-binding transcription factor activity"/>
    <property type="evidence" value="ECO:0007669"/>
    <property type="project" value="TreeGrafter"/>
</dbReference>
<dbReference type="InterPro" id="IPR009057">
    <property type="entry name" value="Homeodomain-like_sf"/>
</dbReference>
<dbReference type="Proteomes" id="UP000269692">
    <property type="component" value="Unassembled WGS sequence"/>
</dbReference>
<dbReference type="Pfam" id="PF17932">
    <property type="entry name" value="TetR_C_24"/>
    <property type="match status" value="1"/>
</dbReference>
<dbReference type="InterPro" id="IPR023772">
    <property type="entry name" value="DNA-bd_HTH_TetR-type_CS"/>
</dbReference>
<dbReference type="PROSITE" id="PS01081">
    <property type="entry name" value="HTH_TETR_1"/>
    <property type="match status" value="1"/>
</dbReference>
<dbReference type="Gene3D" id="1.10.10.60">
    <property type="entry name" value="Homeodomain-like"/>
    <property type="match status" value="1"/>
</dbReference>
<dbReference type="InterPro" id="IPR036271">
    <property type="entry name" value="Tet_transcr_reg_TetR-rel_C_sf"/>
</dbReference>
<dbReference type="Gene3D" id="1.10.357.10">
    <property type="entry name" value="Tetracycline Repressor, domain 2"/>
    <property type="match status" value="1"/>
</dbReference>
<dbReference type="InterPro" id="IPR041490">
    <property type="entry name" value="KstR2_TetR_C"/>
</dbReference>
<dbReference type="EMBL" id="RCTF01000007">
    <property type="protein sequence ID" value="RLP78786.1"/>
    <property type="molecule type" value="Genomic_DNA"/>
</dbReference>
<proteinExistence type="predicted"/>
<feature type="DNA-binding region" description="H-T-H motif" evidence="4">
    <location>
        <begin position="41"/>
        <end position="60"/>
    </location>
</feature>
<evidence type="ECO:0000256" key="1">
    <source>
        <dbReference type="ARBA" id="ARBA00023015"/>
    </source>
</evidence>
<feature type="domain" description="HTH tetR-type" evidence="5">
    <location>
        <begin position="18"/>
        <end position="78"/>
    </location>
</feature>
<gene>
    <name evidence="6" type="ORF">D9R14_10340</name>
</gene>
<keyword evidence="1" id="KW-0805">Transcription regulation</keyword>
<dbReference type="AlphaFoldDB" id="A0A3L7AE90"/>
<reference evidence="6 7" key="1">
    <citation type="submission" date="2018-10" db="EMBL/GenBank/DDBJ databases">
        <title>Xanthobacter tagetidis genome sequencing and assembly.</title>
        <authorList>
            <person name="Maclea K.S."/>
            <person name="Goen A.E."/>
            <person name="Fatima S.A."/>
        </authorList>
    </citation>
    <scope>NUCLEOTIDE SEQUENCE [LARGE SCALE GENOMIC DNA]</scope>
    <source>
        <strain evidence="6 7">ATCC 700314</strain>
    </source>
</reference>
<keyword evidence="7" id="KW-1185">Reference proteome</keyword>
<evidence type="ECO:0000313" key="7">
    <source>
        <dbReference type="Proteomes" id="UP000269692"/>
    </source>
</evidence>
<evidence type="ECO:0000256" key="4">
    <source>
        <dbReference type="PROSITE-ProRule" id="PRU00335"/>
    </source>
</evidence>
<evidence type="ECO:0000259" key="5">
    <source>
        <dbReference type="PROSITE" id="PS50977"/>
    </source>
</evidence>
<dbReference type="SUPFAM" id="SSF48498">
    <property type="entry name" value="Tetracyclin repressor-like, C-terminal domain"/>
    <property type="match status" value="1"/>
</dbReference>
<dbReference type="InterPro" id="IPR050109">
    <property type="entry name" value="HTH-type_TetR-like_transc_reg"/>
</dbReference>
<dbReference type="GO" id="GO:0000976">
    <property type="term" value="F:transcription cis-regulatory region binding"/>
    <property type="evidence" value="ECO:0007669"/>
    <property type="project" value="TreeGrafter"/>
</dbReference>
<accession>A0A3L7AE90</accession>
<comment type="caution">
    <text evidence="6">The sequence shown here is derived from an EMBL/GenBank/DDBJ whole genome shotgun (WGS) entry which is preliminary data.</text>
</comment>
<evidence type="ECO:0000313" key="6">
    <source>
        <dbReference type="EMBL" id="RLP78786.1"/>
    </source>
</evidence>
<dbReference type="SUPFAM" id="SSF46689">
    <property type="entry name" value="Homeodomain-like"/>
    <property type="match status" value="1"/>
</dbReference>
<dbReference type="PANTHER" id="PTHR30055">
    <property type="entry name" value="HTH-TYPE TRANSCRIPTIONAL REGULATOR RUTR"/>
    <property type="match status" value="1"/>
</dbReference>
<evidence type="ECO:0000256" key="2">
    <source>
        <dbReference type="ARBA" id="ARBA00023125"/>
    </source>
</evidence>
<dbReference type="Pfam" id="PF00440">
    <property type="entry name" value="TetR_N"/>
    <property type="match status" value="1"/>
</dbReference>
<keyword evidence="2 4" id="KW-0238">DNA-binding</keyword>
<evidence type="ECO:0000256" key="3">
    <source>
        <dbReference type="ARBA" id="ARBA00023163"/>
    </source>
</evidence>
<name>A0A3L7AE90_9HYPH</name>